<feature type="compositionally biased region" description="Gly residues" evidence="1">
    <location>
        <begin position="8"/>
        <end position="18"/>
    </location>
</feature>
<dbReference type="AlphaFoldDB" id="A0AAV5SEW8"/>
<evidence type="ECO:0000256" key="1">
    <source>
        <dbReference type="SAM" id="MobiDB-lite"/>
    </source>
</evidence>
<feature type="non-terminal residue" evidence="2">
    <location>
        <position position="141"/>
    </location>
</feature>
<keyword evidence="3" id="KW-1185">Reference proteome</keyword>
<evidence type="ECO:0000313" key="2">
    <source>
        <dbReference type="EMBL" id="GMS81886.1"/>
    </source>
</evidence>
<dbReference type="EMBL" id="BTSX01000001">
    <property type="protein sequence ID" value="GMS81886.1"/>
    <property type="molecule type" value="Genomic_DNA"/>
</dbReference>
<comment type="caution">
    <text evidence="2">The sequence shown here is derived from an EMBL/GenBank/DDBJ whole genome shotgun (WGS) entry which is preliminary data.</text>
</comment>
<organism evidence="2 3">
    <name type="scientific">Pristionchus entomophagus</name>
    <dbReference type="NCBI Taxonomy" id="358040"/>
    <lineage>
        <taxon>Eukaryota</taxon>
        <taxon>Metazoa</taxon>
        <taxon>Ecdysozoa</taxon>
        <taxon>Nematoda</taxon>
        <taxon>Chromadorea</taxon>
        <taxon>Rhabditida</taxon>
        <taxon>Rhabditina</taxon>
        <taxon>Diplogasteromorpha</taxon>
        <taxon>Diplogasteroidea</taxon>
        <taxon>Neodiplogasteridae</taxon>
        <taxon>Pristionchus</taxon>
    </lineage>
</organism>
<accession>A0AAV5SEW8</accession>
<dbReference type="Proteomes" id="UP001432027">
    <property type="component" value="Unassembled WGS sequence"/>
</dbReference>
<proteinExistence type="predicted"/>
<evidence type="ECO:0000313" key="3">
    <source>
        <dbReference type="Proteomes" id="UP001432027"/>
    </source>
</evidence>
<feature type="non-terminal residue" evidence="2">
    <location>
        <position position="1"/>
    </location>
</feature>
<reference evidence="2" key="1">
    <citation type="submission" date="2023-10" db="EMBL/GenBank/DDBJ databases">
        <title>Genome assembly of Pristionchus species.</title>
        <authorList>
            <person name="Yoshida K."/>
            <person name="Sommer R.J."/>
        </authorList>
    </citation>
    <scope>NUCLEOTIDE SEQUENCE</scope>
    <source>
        <strain evidence="2">RS0144</strain>
    </source>
</reference>
<gene>
    <name evidence="2" type="ORF">PENTCL1PPCAC_4061</name>
</gene>
<name>A0AAV5SEW8_9BILA</name>
<protein>
    <submittedName>
        <fullName evidence="2">Uncharacterized protein</fullName>
    </submittedName>
</protein>
<feature type="region of interest" description="Disordered" evidence="1">
    <location>
        <begin position="1"/>
        <end position="23"/>
    </location>
</feature>
<sequence length="141" mass="14055">YEGIRGPVMGGGPGGYPHQGGYSSRPRELSYNAPLPIGGGYVGGRLINLGSGGANGYIQPGALNEGPMTTVKILLPDGTTKAISIPARFLSNTVDEYVEGGLSKYAGPVADPFGPQAGRGGKYLSEPVAPALPGAAAAAAA</sequence>